<dbReference type="EMBL" id="SRRT01000002">
    <property type="protein sequence ID" value="TGN79399.1"/>
    <property type="molecule type" value="Genomic_DNA"/>
</dbReference>
<dbReference type="PROSITE" id="PS00455">
    <property type="entry name" value="AMP_BINDING"/>
    <property type="match status" value="1"/>
</dbReference>
<reference evidence="5 6" key="1">
    <citation type="submission" date="2019-04" db="EMBL/GenBank/DDBJ databases">
        <title>Streptomyces sp. nov. Bv016 isolated from bark of Buahinia variegata.</title>
        <authorList>
            <person name="Kanchanasin P."/>
            <person name="Tanasupawat S."/>
            <person name="Yuki M."/>
            <person name="Kudo T."/>
        </authorList>
    </citation>
    <scope>NUCLEOTIDE SEQUENCE [LARGE SCALE GENOMIC DNA]</scope>
    <source>
        <strain evidence="5 6">Bv016</strain>
    </source>
</reference>
<dbReference type="Gene3D" id="3.30.300.30">
    <property type="match status" value="1"/>
</dbReference>
<dbReference type="Pfam" id="PF00501">
    <property type="entry name" value="AMP-binding"/>
    <property type="match status" value="1"/>
</dbReference>
<sequence length="558" mass="60544">MMKPWAEATVLDLFESAVRARPRGEAVVCGTERLSYEELGARVDRFAEGLRQLGLTRGDRIAVWMVNRTEWLVTYFAVARLGAVLVALNPRYTVDECRHVLDASQAKAVVMQDGFRRHDYLAALRSLCPEIDRVGPGRWSSVAVPSLREVVVVGDAGARGTRSFSEVVESGRRSIDAGEPVPTADADPDDTFLLLFTSGTTSRSKGVMLSHRNIVANNFLSGERQRLTPDDRMLFVLPLASAFSCAHGLIAILSHHGTFVLLDSFSPSDCMRLIERERCTTMYGVGSMFQDIIDAPERPDHDLGSLRTGVGILTPEMAEAVREVLGVPEYHNGWGMTESGGVSTMTTVADPVAIRTGTVGTPLPGVELKIADPVTGERVAEGAAGEVLVRGTAVTRGYHQDPEATAALIDEDGWLHSADLGRLLPGGYLEYLGRLKDLIKPNGFSVSPAEIEAVLSTLPGIRAAAVVGVPDRRTMEAVFAFVVRDPAAEVPLDTDAVREHCAGLLAGYKIPQYVEFIEDDLPRNDLGKVLKNRLREDAERRVSSGAAGQRYPRARTSA</sequence>
<dbReference type="PANTHER" id="PTHR43201">
    <property type="entry name" value="ACYL-COA SYNTHETASE"/>
    <property type="match status" value="1"/>
</dbReference>
<proteinExistence type="inferred from homology"/>
<evidence type="ECO:0000259" key="3">
    <source>
        <dbReference type="Pfam" id="PF00501"/>
    </source>
</evidence>
<dbReference type="InterPro" id="IPR045851">
    <property type="entry name" value="AMP-bd_C_sf"/>
</dbReference>
<dbReference type="Gene3D" id="3.40.50.12780">
    <property type="entry name" value="N-terminal domain of ligase-like"/>
    <property type="match status" value="1"/>
</dbReference>
<comment type="similarity">
    <text evidence="1">Belongs to the ATP-dependent AMP-binding enzyme family.</text>
</comment>
<dbReference type="RefSeq" id="WP_135784740.1">
    <property type="nucleotide sequence ID" value="NZ_SRRT01000002.1"/>
</dbReference>
<feature type="domain" description="AMP-binding enzyme C-terminal" evidence="4">
    <location>
        <begin position="450"/>
        <end position="528"/>
    </location>
</feature>
<evidence type="ECO:0000313" key="6">
    <source>
        <dbReference type="Proteomes" id="UP000298159"/>
    </source>
</evidence>
<gene>
    <name evidence="5" type="ORF">E5083_07110</name>
</gene>
<name>A0A4Z1D9U4_9ACTN</name>
<evidence type="ECO:0000259" key="4">
    <source>
        <dbReference type="Pfam" id="PF13193"/>
    </source>
</evidence>
<accession>A0A4Z1D9U4</accession>
<dbReference type="InterPro" id="IPR025110">
    <property type="entry name" value="AMP-bd_C"/>
</dbReference>
<evidence type="ECO:0000313" key="5">
    <source>
        <dbReference type="EMBL" id="TGN79399.1"/>
    </source>
</evidence>
<dbReference type="GO" id="GO:0031956">
    <property type="term" value="F:medium-chain fatty acid-CoA ligase activity"/>
    <property type="evidence" value="ECO:0007669"/>
    <property type="project" value="TreeGrafter"/>
</dbReference>
<dbReference type="AlphaFoldDB" id="A0A4Z1D9U4"/>
<dbReference type="PANTHER" id="PTHR43201:SF5">
    <property type="entry name" value="MEDIUM-CHAIN ACYL-COA LIGASE ACSF2, MITOCHONDRIAL"/>
    <property type="match status" value="1"/>
</dbReference>
<dbReference type="GeneID" id="95447365"/>
<comment type="caution">
    <text evidence="5">The sequence shown here is derived from an EMBL/GenBank/DDBJ whole genome shotgun (WGS) entry which is preliminary data.</text>
</comment>
<dbReference type="GO" id="GO:0006631">
    <property type="term" value="P:fatty acid metabolic process"/>
    <property type="evidence" value="ECO:0007669"/>
    <property type="project" value="TreeGrafter"/>
</dbReference>
<dbReference type="SUPFAM" id="SSF56801">
    <property type="entry name" value="Acetyl-CoA synthetase-like"/>
    <property type="match status" value="1"/>
</dbReference>
<dbReference type="InterPro" id="IPR000873">
    <property type="entry name" value="AMP-dep_synth/lig_dom"/>
</dbReference>
<keyword evidence="2" id="KW-0436">Ligase</keyword>
<feature type="domain" description="AMP-dependent synthetase/ligase" evidence="3">
    <location>
        <begin position="14"/>
        <end position="399"/>
    </location>
</feature>
<evidence type="ECO:0000256" key="1">
    <source>
        <dbReference type="ARBA" id="ARBA00006432"/>
    </source>
</evidence>
<organism evidence="5 6">
    <name type="scientific">Streptomyces bauhiniae</name>
    <dbReference type="NCBI Taxonomy" id="2340725"/>
    <lineage>
        <taxon>Bacteria</taxon>
        <taxon>Bacillati</taxon>
        <taxon>Actinomycetota</taxon>
        <taxon>Actinomycetes</taxon>
        <taxon>Kitasatosporales</taxon>
        <taxon>Streptomycetaceae</taxon>
        <taxon>Streptomyces</taxon>
    </lineage>
</organism>
<dbReference type="Proteomes" id="UP000298159">
    <property type="component" value="Unassembled WGS sequence"/>
</dbReference>
<evidence type="ECO:0000256" key="2">
    <source>
        <dbReference type="ARBA" id="ARBA00022598"/>
    </source>
</evidence>
<dbReference type="InterPro" id="IPR020845">
    <property type="entry name" value="AMP-binding_CS"/>
</dbReference>
<keyword evidence="6" id="KW-1185">Reference proteome</keyword>
<dbReference type="InterPro" id="IPR042099">
    <property type="entry name" value="ANL_N_sf"/>
</dbReference>
<dbReference type="Pfam" id="PF13193">
    <property type="entry name" value="AMP-binding_C"/>
    <property type="match status" value="1"/>
</dbReference>
<protein>
    <submittedName>
        <fullName evidence="5">AMP-binding protein</fullName>
    </submittedName>
</protein>